<evidence type="ECO:0000313" key="3">
    <source>
        <dbReference type="Proteomes" id="UP001623349"/>
    </source>
</evidence>
<proteinExistence type="predicted"/>
<evidence type="ECO:0000313" key="2">
    <source>
        <dbReference type="EMBL" id="GAB1297197.1"/>
    </source>
</evidence>
<keyword evidence="3" id="KW-1185">Reference proteome</keyword>
<dbReference type="EMBL" id="BAAFST010000011">
    <property type="protein sequence ID" value="GAB1297197.1"/>
    <property type="molecule type" value="Genomic_DNA"/>
</dbReference>
<dbReference type="Proteomes" id="UP001623349">
    <property type="component" value="Unassembled WGS sequence"/>
</dbReference>
<reference evidence="2 3" key="1">
    <citation type="submission" date="2024-08" db="EMBL/GenBank/DDBJ databases">
        <title>The draft genome of Apodemus speciosus.</title>
        <authorList>
            <person name="Nabeshima K."/>
            <person name="Suzuki S."/>
            <person name="Onuma M."/>
        </authorList>
    </citation>
    <scope>NUCLEOTIDE SEQUENCE [LARGE SCALE GENOMIC DNA]</scope>
    <source>
        <strain evidence="2">IB14-021</strain>
    </source>
</reference>
<feature type="region of interest" description="Disordered" evidence="1">
    <location>
        <begin position="1"/>
        <end position="51"/>
    </location>
</feature>
<name>A0ABQ0FD72_APOSI</name>
<accession>A0ABQ0FD72</accession>
<protein>
    <submittedName>
        <fullName evidence="2">Uncharacterized protein</fullName>
    </submittedName>
</protein>
<feature type="compositionally biased region" description="Basic and acidic residues" evidence="1">
    <location>
        <begin position="31"/>
        <end position="40"/>
    </location>
</feature>
<organism evidence="2 3">
    <name type="scientific">Apodemus speciosus</name>
    <name type="common">Large Japanese field mouse</name>
    <dbReference type="NCBI Taxonomy" id="105296"/>
    <lineage>
        <taxon>Eukaryota</taxon>
        <taxon>Metazoa</taxon>
        <taxon>Chordata</taxon>
        <taxon>Craniata</taxon>
        <taxon>Vertebrata</taxon>
        <taxon>Euteleostomi</taxon>
        <taxon>Mammalia</taxon>
        <taxon>Eutheria</taxon>
        <taxon>Euarchontoglires</taxon>
        <taxon>Glires</taxon>
        <taxon>Rodentia</taxon>
        <taxon>Myomorpha</taxon>
        <taxon>Muroidea</taxon>
        <taxon>Muridae</taxon>
        <taxon>Murinae</taxon>
        <taxon>Apodemus</taxon>
    </lineage>
</organism>
<sequence length="51" mass="5933">MFCQREKSFRTENSRRNLQRTPGQMLPTLKQENDLPDSRDLNCNPTPTPAV</sequence>
<feature type="compositionally biased region" description="Basic and acidic residues" evidence="1">
    <location>
        <begin position="1"/>
        <end position="15"/>
    </location>
</feature>
<gene>
    <name evidence="2" type="ORF">APTSU1_001243300</name>
</gene>
<evidence type="ECO:0000256" key="1">
    <source>
        <dbReference type="SAM" id="MobiDB-lite"/>
    </source>
</evidence>
<comment type="caution">
    <text evidence="2">The sequence shown here is derived from an EMBL/GenBank/DDBJ whole genome shotgun (WGS) entry which is preliminary data.</text>
</comment>